<dbReference type="EMBL" id="AP021879">
    <property type="protein sequence ID" value="BBO93061.1"/>
    <property type="molecule type" value="Genomic_DNA"/>
</dbReference>
<proteinExistence type="predicted"/>
<reference evidence="1 2" key="1">
    <citation type="submission" date="2019-11" db="EMBL/GenBank/DDBJ databases">
        <title>Comparative genomics of hydrocarbon-degrading Desulfosarcina strains.</title>
        <authorList>
            <person name="Watanabe M."/>
            <person name="Kojima H."/>
            <person name="Fukui M."/>
        </authorList>
    </citation>
    <scope>NUCLEOTIDE SEQUENCE [LARGE SCALE GENOMIC DNA]</scope>
    <source>
        <strain evidence="2">oXyS1</strain>
    </source>
</reference>
<dbReference type="AlphaFoldDB" id="A0A5K8AK50"/>
<evidence type="ECO:0000313" key="1">
    <source>
        <dbReference type="EMBL" id="BBO93061.1"/>
    </source>
</evidence>
<gene>
    <name evidence="1" type="ORF">DSCOOX_62410</name>
</gene>
<protein>
    <submittedName>
        <fullName evidence="1">Uncharacterized protein</fullName>
    </submittedName>
</protein>
<keyword evidence="2" id="KW-1185">Reference proteome</keyword>
<dbReference type="Proteomes" id="UP000422108">
    <property type="component" value="Chromosome"/>
</dbReference>
<evidence type="ECO:0000313" key="2">
    <source>
        <dbReference type="Proteomes" id="UP000422108"/>
    </source>
</evidence>
<sequence>MVGRAGDRLVRPHVKGAVDWWKTTQNGNGAQRVVLLGDAGTWDERGGDIKTTEHRCLNG</sequence>
<accession>A0A5K8AK50</accession>
<organism evidence="1 2">
    <name type="scientific">Desulfosarcina ovata subsp. ovata</name>
    <dbReference type="NCBI Taxonomy" id="2752305"/>
    <lineage>
        <taxon>Bacteria</taxon>
        <taxon>Pseudomonadati</taxon>
        <taxon>Thermodesulfobacteriota</taxon>
        <taxon>Desulfobacteria</taxon>
        <taxon>Desulfobacterales</taxon>
        <taxon>Desulfosarcinaceae</taxon>
        <taxon>Desulfosarcina</taxon>
    </lineage>
</organism>
<name>A0A5K8AK50_9BACT</name>